<proteinExistence type="inferred from homology"/>
<dbReference type="Proteomes" id="UP000016924">
    <property type="component" value="Unassembled WGS sequence"/>
</dbReference>
<dbReference type="PROSITE" id="PS00379">
    <property type="entry name" value="CDP_ALCOHOL_P_TRANSF"/>
    <property type="match status" value="1"/>
</dbReference>
<dbReference type="OMA" id="FNARRIW"/>
<dbReference type="GO" id="GO:0008654">
    <property type="term" value="P:phospholipid biosynthetic process"/>
    <property type="evidence" value="ECO:0007669"/>
    <property type="project" value="InterPro"/>
</dbReference>
<evidence type="ECO:0000256" key="3">
    <source>
        <dbReference type="SAM" id="Phobius"/>
    </source>
</evidence>
<feature type="transmembrane region" description="Helical" evidence="3">
    <location>
        <begin position="189"/>
        <end position="210"/>
    </location>
</feature>
<evidence type="ECO:0008006" key="6">
    <source>
        <dbReference type="Google" id="ProtNLM"/>
    </source>
</evidence>
<dbReference type="OrthoDB" id="10251079at2759"/>
<evidence type="ECO:0000256" key="1">
    <source>
        <dbReference type="ARBA" id="ARBA00022679"/>
    </source>
</evidence>
<organism evidence="4 5">
    <name type="scientific">Coniosporium apollinis (strain CBS 100218)</name>
    <name type="common">Rock-inhabiting black yeast</name>
    <dbReference type="NCBI Taxonomy" id="1168221"/>
    <lineage>
        <taxon>Eukaryota</taxon>
        <taxon>Fungi</taxon>
        <taxon>Dikarya</taxon>
        <taxon>Ascomycota</taxon>
        <taxon>Pezizomycotina</taxon>
        <taxon>Dothideomycetes</taxon>
        <taxon>Dothideomycetes incertae sedis</taxon>
        <taxon>Coniosporium</taxon>
    </lineage>
</organism>
<dbReference type="InterPro" id="IPR043130">
    <property type="entry name" value="CDP-OH_PTrfase_TM_dom"/>
</dbReference>
<keyword evidence="5" id="KW-1185">Reference proteome</keyword>
<dbReference type="eggNOG" id="ENOG502T5RY">
    <property type="taxonomic scope" value="Eukaryota"/>
</dbReference>
<dbReference type="GO" id="GO:0016780">
    <property type="term" value="F:phosphotransferase activity, for other substituted phosphate groups"/>
    <property type="evidence" value="ECO:0007669"/>
    <property type="project" value="InterPro"/>
</dbReference>
<dbReference type="AlphaFoldDB" id="R7YM63"/>
<dbReference type="InterPro" id="IPR000462">
    <property type="entry name" value="CDP-OH_P_trans"/>
</dbReference>
<keyword evidence="3" id="KW-0812">Transmembrane</keyword>
<protein>
    <recommendedName>
        <fullName evidence="6">CDP-alcohol phosphatidyltransferase</fullName>
    </recommendedName>
</protein>
<dbReference type="EMBL" id="JH767560">
    <property type="protein sequence ID" value="EON62721.1"/>
    <property type="molecule type" value="Genomic_DNA"/>
</dbReference>
<evidence type="ECO:0000256" key="2">
    <source>
        <dbReference type="RuleBase" id="RU003750"/>
    </source>
</evidence>
<gene>
    <name evidence="4" type="ORF">W97_01945</name>
</gene>
<keyword evidence="3" id="KW-1133">Transmembrane helix</keyword>
<dbReference type="Gene3D" id="1.20.120.1760">
    <property type="match status" value="1"/>
</dbReference>
<feature type="transmembrane region" description="Helical" evidence="3">
    <location>
        <begin position="80"/>
        <end position="104"/>
    </location>
</feature>
<dbReference type="Pfam" id="PF01066">
    <property type="entry name" value="CDP-OH_P_transf"/>
    <property type="match status" value="1"/>
</dbReference>
<keyword evidence="3" id="KW-0472">Membrane</keyword>
<keyword evidence="1 2" id="KW-0808">Transferase</keyword>
<comment type="similarity">
    <text evidence="2">Belongs to the CDP-alcohol phosphatidyltransferase class-I family.</text>
</comment>
<accession>R7YM63</accession>
<dbReference type="GO" id="GO:0016020">
    <property type="term" value="C:membrane"/>
    <property type="evidence" value="ECO:0007669"/>
    <property type="project" value="InterPro"/>
</dbReference>
<dbReference type="HOGENOM" id="CLU_080384_2_0_1"/>
<dbReference type="GeneID" id="19899256"/>
<reference evidence="5" key="1">
    <citation type="submission" date="2012-06" db="EMBL/GenBank/DDBJ databases">
        <title>The genome sequence of Coniosporium apollinis CBS 100218.</title>
        <authorList>
            <consortium name="The Broad Institute Genome Sequencing Platform"/>
            <person name="Cuomo C."/>
            <person name="Gorbushina A."/>
            <person name="Noack S."/>
            <person name="Walker B."/>
            <person name="Young S.K."/>
            <person name="Zeng Q."/>
            <person name="Gargeya S."/>
            <person name="Fitzgerald M."/>
            <person name="Haas B."/>
            <person name="Abouelleil A."/>
            <person name="Alvarado L."/>
            <person name="Arachchi H.M."/>
            <person name="Berlin A.M."/>
            <person name="Chapman S.B."/>
            <person name="Goldberg J."/>
            <person name="Griggs A."/>
            <person name="Gujja S."/>
            <person name="Hansen M."/>
            <person name="Howarth C."/>
            <person name="Imamovic A."/>
            <person name="Larimer J."/>
            <person name="McCowan C."/>
            <person name="Montmayeur A."/>
            <person name="Murphy C."/>
            <person name="Neiman D."/>
            <person name="Pearson M."/>
            <person name="Priest M."/>
            <person name="Roberts A."/>
            <person name="Saif S."/>
            <person name="Shea T."/>
            <person name="Sisk P."/>
            <person name="Sykes S."/>
            <person name="Wortman J."/>
            <person name="Nusbaum C."/>
            <person name="Birren B."/>
        </authorList>
    </citation>
    <scope>NUCLEOTIDE SEQUENCE [LARGE SCALE GENOMIC DNA]</scope>
    <source>
        <strain evidence="5">CBS 100218</strain>
    </source>
</reference>
<dbReference type="InterPro" id="IPR048254">
    <property type="entry name" value="CDP_ALCOHOL_P_TRANSF_CS"/>
</dbReference>
<dbReference type="RefSeq" id="XP_007778038.1">
    <property type="nucleotide sequence ID" value="XM_007779848.1"/>
</dbReference>
<evidence type="ECO:0000313" key="4">
    <source>
        <dbReference type="EMBL" id="EON62721.1"/>
    </source>
</evidence>
<feature type="transmembrane region" description="Helical" evidence="3">
    <location>
        <begin position="32"/>
        <end position="59"/>
    </location>
</feature>
<feature type="transmembrane region" description="Helical" evidence="3">
    <location>
        <begin position="116"/>
        <end position="140"/>
    </location>
</feature>
<name>R7YM63_CONA1</name>
<sequence>MLDITLRPLKDNVFDPLTKLIPASVKPLHITLAAFIAGISGCYCAATGSVGMSLTLWALNRVLDCLDGAVARRRNQVSDLGGFLDLLGDFIVYSSIPISCALAAQKLGIPFPNGRWLAVAMLEASFHINNFVLFYIATILEKSKAARKESVVKELTSVSMRPALIEGTESAIIFTAMLAYPQYARELSWFMVVLVSVGIAQRVVWVVPFLK</sequence>
<evidence type="ECO:0000313" key="5">
    <source>
        <dbReference type="Proteomes" id="UP000016924"/>
    </source>
</evidence>